<evidence type="ECO:0000259" key="2">
    <source>
        <dbReference type="Pfam" id="PF22570"/>
    </source>
</evidence>
<evidence type="ECO:0000313" key="3">
    <source>
        <dbReference type="EMBL" id="MBP3944429.1"/>
    </source>
</evidence>
<keyword evidence="4" id="KW-1185">Reference proteome</keyword>
<feature type="transmembrane region" description="Helical" evidence="1">
    <location>
        <begin position="41"/>
        <end position="62"/>
    </location>
</feature>
<proteinExistence type="predicted"/>
<keyword evidence="1" id="KW-1133">Transmembrane helix</keyword>
<accession>A0A8T4HBV7</accession>
<keyword evidence="1" id="KW-0812">Transmembrane</keyword>
<dbReference type="AlphaFoldDB" id="A0A8T4HBV7"/>
<keyword evidence="1" id="KW-0472">Membrane</keyword>
<dbReference type="Pfam" id="PF22570">
    <property type="entry name" value="LiaF-TM"/>
    <property type="match status" value="1"/>
</dbReference>
<name>A0A8T4HBV7_9SPHI</name>
<gene>
    <name evidence="3" type="ORF">J5U18_12850</name>
</gene>
<feature type="transmembrane region" description="Helical" evidence="1">
    <location>
        <begin position="18"/>
        <end position="35"/>
    </location>
</feature>
<evidence type="ECO:0000313" key="4">
    <source>
        <dbReference type="Proteomes" id="UP000679691"/>
    </source>
</evidence>
<dbReference type="PANTHER" id="PTHR40763">
    <property type="entry name" value="MEMBRANE PROTEIN-RELATED"/>
    <property type="match status" value="1"/>
</dbReference>
<sequence>MKKHNPIPPVDSNNKRNMIGAIVILFGILLLFKNLDFDWLFPGWLFSWPSILIVIGFVIGINSQFKKRSSYILIILGSIFLAKRIFHTDFGGLLIPIGIIILGAFLLIDRKQDSFPPFTNPPKDPETDTEYDWDKRVDTATPNEPVADQPGAENIKAATPIEGPEKTEELPYNSFEDYLRVDSIFANVKKHVLSKKFQGGNITNVFGSVKINLLQADIQQPVRIDGFLLFGSVQLIVPTNWSVHTNVASVFGDVDDRRDLALIQQDPQKKLLITGTCLFGSFTVKTI</sequence>
<protein>
    <recommendedName>
        <fullName evidence="2">LiaF transmembrane domain-containing protein</fullName>
    </recommendedName>
</protein>
<evidence type="ECO:0000256" key="1">
    <source>
        <dbReference type="SAM" id="Phobius"/>
    </source>
</evidence>
<dbReference type="Proteomes" id="UP000679691">
    <property type="component" value="Unassembled WGS sequence"/>
</dbReference>
<dbReference type="RefSeq" id="WP_353547942.1">
    <property type="nucleotide sequence ID" value="NZ_JAGKSB010000018.1"/>
</dbReference>
<dbReference type="PANTHER" id="PTHR40763:SF5">
    <property type="entry name" value="MEMBRANE PROTEIN"/>
    <property type="match status" value="1"/>
</dbReference>
<dbReference type="EMBL" id="JAGKSB010000018">
    <property type="protein sequence ID" value="MBP3944429.1"/>
    <property type="molecule type" value="Genomic_DNA"/>
</dbReference>
<comment type="caution">
    <text evidence="3">The sequence shown here is derived from an EMBL/GenBank/DDBJ whole genome shotgun (WGS) entry which is preliminary data.</text>
</comment>
<reference evidence="3" key="1">
    <citation type="submission" date="2021-03" db="EMBL/GenBank/DDBJ databases">
        <authorList>
            <person name="Lu T."/>
            <person name="Wang Q."/>
            <person name="Han X."/>
        </authorList>
    </citation>
    <scope>NUCLEOTIDE SEQUENCE</scope>
    <source>
        <strain evidence="3">WQ 2009</strain>
    </source>
</reference>
<feature type="domain" description="LiaF transmembrane" evidence="2">
    <location>
        <begin position="19"/>
        <end position="112"/>
    </location>
</feature>
<feature type="transmembrane region" description="Helical" evidence="1">
    <location>
        <begin position="69"/>
        <end position="86"/>
    </location>
</feature>
<organism evidence="3 4">
    <name type="scientific">Rhinopithecimicrobium faecis</name>
    <dbReference type="NCBI Taxonomy" id="2820698"/>
    <lineage>
        <taxon>Bacteria</taxon>
        <taxon>Pseudomonadati</taxon>
        <taxon>Bacteroidota</taxon>
        <taxon>Sphingobacteriia</taxon>
        <taxon>Sphingobacteriales</taxon>
        <taxon>Sphingobacteriaceae</taxon>
        <taxon>Rhinopithecimicrobium</taxon>
    </lineage>
</organism>
<feature type="transmembrane region" description="Helical" evidence="1">
    <location>
        <begin position="92"/>
        <end position="108"/>
    </location>
</feature>
<dbReference type="InterPro" id="IPR054331">
    <property type="entry name" value="LiaF_TM"/>
</dbReference>